<keyword evidence="1" id="KW-1133">Transmembrane helix</keyword>
<evidence type="ECO:0000256" key="1">
    <source>
        <dbReference type="SAM" id="Phobius"/>
    </source>
</evidence>
<keyword evidence="3" id="KW-1185">Reference proteome</keyword>
<evidence type="ECO:0008006" key="4">
    <source>
        <dbReference type="Google" id="ProtNLM"/>
    </source>
</evidence>
<protein>
    <recommendedName>
        <fullName evidence="4">DUF2946 domain-containing protein</fullName>
    </recommendedName>
</protein>
<dbReference type="EMBL" id="WINI01000001">
    <property type="protein sequence ID" value="MQQ99123.1"/>
    <property type="molecule type" value="Genomic_DNA"/>
</dbReference>
<sequence>MQLIINDTYSSKRNRKIRWRQFAFWLVLSILVIQLVAAAFHNHGLTEKSDDCAACSLAANLPSPTPTPPVVAPTAALVFVYPVAIEAIYFLLLPPSHYLTPLAQAPPSLSSPFQIT</sequence>
<evidence type="ECO:0000313" key="3">
    <source>
        <dbReference type="Proteomes" id="UP000451565"/>
    </source>
</evidence>
<gene>
    <name evidence="2" type="ORF">GEV47_00295</name>
</gene>
<dbReference type="RefSeq" id="WP_153232737.1">
    <property type="nucleotide sequence ID" value="NZ_WINI01000001.1"/>
</dbReference>
<comment type="caution">
    <text evidence="2">The sequence shown here is derived from an EMBL/GenBank/DDBJ whole genome shotgun (WGS) entry which is preliminary data.</text>
</comment>
<keyword evidence="1" id="KW-0812">Transmembrane</keyword>
<dbReference type="Proteomes" id="UP000451565">
    <property type="component" value="Unassembled WGS sequence"/>
</dbReference>
<organism evidence="2 3">
    <name type="scientific">Glaciimonas soli</name>
    <dbReference type="NCBI Taxonomy" id="2590999"/>
    <lineage>
        <taxon>Bacteria</taxon>
        <taxon>Pseudomonadati</taxon>
        <taxon>Pseudomonadota</taxon>
        <taxon>Betaproteobacteria</taxon>
        <taxon>Burkholderiales</taxon>
        <taxon>Oxalobacteraceae</taxon>
        <taxon>Glaciimonas</taxon>
    </lineage>
</organism>
<proteinExistence type="predicted"/>
<keyword evidence="1" id="KW-0472">Membrane</keyword>
<feature type="transmembrane region" description="Helical" evidence="1">
    <location>
        <begin position="22"/>
        <end position="40"/>
    </location>
</feature>
<accession>A0A843YMX4</accession>
<feature type="transmembrane region" description="Helical" evidence="1">
    <location>
        <begin position="70"/>
        <end position="92"/>
    </location>
</feature>
<dbReference type="AlphaFoldDB" id="A0A843YMX4"/>
<name>A0A843YMX4_9BURK</name>
<evidence type="ECO:0000313" key="2">
    <source>
        <dbReference type="EMBL" id="MQQ99123.1"/>
    </source>
</evidence>
<reference evidence="2 3" key="1">
    <citation type="submission" date="2019-10" db="EMBL/GenBank/DDBJ databases">
        <title>Glaciimonas soli sp. nov., a psychrophilic bacterium isolated from the forest soil of a high elevation mountain in Taiwan.</title>
        <authorList>
            <person name="Wang L.-T."/>
            <person name="Shieh W.Y."/>
        </authorList>
    </citation>
    <scope>NUCLEOTIDE SEQUENCE [LARGE SCALE GENOMIC DNA]</scope>
    <source>
        <strain evidence="2 3">GS1</strain>
    </source>
</reference>
<dbReference type="OrthoDB" id="8777232at2"/>